<keyword evidence="3" id="KW-1185">Reference proteome</keyword>
<accession>A0A7C8FXE1</accession>
<proteinExistence type="predicted"/>
<dbReference type="EMBL" id="WBKA01000003">
    <property type="protein sequence ID" value="KAB1632416.1"/>
    <property type="molecule type" value="Genomic_DNA"/>
</dbReference>
<dbReference type="Gene3D" id="3.40.50.80">
    <property type="entry name" value="Nucleotide-binding domain of ferredoxin-NADP reductase (FNR) module"/>
    <property type="match status" value="1"/>
</dbReference>
<evidence type="ECO:0000259" key="1">
    <source>
        <dbReference type="Pfam" id="PF04954"/>
    </source>
</evidence>
<dbReference type="InterPro" id="IPR007037">
    <property type="entry name" value="SIP_rossman_dom"/>
</dbReference>
<dbReference type="OrthoDB" id="5123323at2"/>
<name>A0A7C8FXE1_9MICO</name>
<dbReference type="Proteomes" id="UP000481339">
    <property type="component" value="Unassembled WGS sequence"/>
</dbReference>
<dbReference type="Pfam" id="PF04954">
    <property type="entry name" value="SIP"/>
    <property type="match status" value="1"/>
</dbReference>
<dbReference type="InterPro" id="IPR039261">
    <property type="entry name" value="FNR_nucleotide-bd"/>
</dbReference>
<comment type="caution">
    <text evidence="2">The sequence shown here is derived from an EMBL/GenBank/DDBJ whole genome shotgun (WGS) entry which is preliminary data.</text>
</comment>
<gene>
    <name evidence="2" type="ORF">F8O02_05280</name>
</gene>
<evidence type="ECO:0000313" key="3">
    <source>
        <dbReference type="Proteomes" id="UP000481339"/>
    </source>
</evidence>
<protein>
    <recommendedName>
        <fullName evidence="1">SIP-like Rossmann fold domain-containing protein</fullName>
    </recommendedName>
</protein>
<feature type="domain" description="SIP-like Rossmann fold" evidence="1">
    <location>
        <begin position="17"/>
        <end position="114"/>
    </location>
</feature>
<dbReference type="AlphaFoldDB" id="A0A7C8FXE1"/>
<evidence type="ECO:0000313" key="2">
    <source>
        <dbReference type="EMBL" id="KAB1632416.1"/>
    </source>
</evidence>
<sequence length="132" mass="14807">MSIEYSASAWHPSRSRRFMIAGDESDLAVIQLMLSALPDRSHGMVFVEYDAERTEPAPIHCPPRVSIHWLPMQPGPDGHGRALARAIDLWREEFLTAPDFDDPSEFRVWIGCAACPVVAALNREIEAQIQPL</sequence>
<organism evidence="2 3">
    <name type="scientific">Pseudoclavibacter caeni</name>
    <dbReference type="NCBI Taxonomy" id="908846"/>
    <lineage>
        <taxon>Bacteria</taxon>
        <taxon>Bacillati</taxon>
        <taxon>Actinomycetota</taxon>
        <taxon>Actinomycetes</taxon>
        <taxon>Micrococcales</taxon>
        <taxon>Microbacteriaceae</taxon>
        <taxon>Pseudoclavibacter</taxon>
    </lineage>
</organism>
<reference evidence="2 3" key="1">
    <citation type="submission" date="2019-09" db="EMBL/GenBank/DDBJ databases">
        <title>Phylogeny of genus Pseudoclavibacter and closely related genus.</title>
        <authorList>
            <person name="Li Y."/>
        </authorList>
    </citation>
    <scope>NUCLEOTIDE SEQUENCE [LARGE SCALE GENOMIC DNA]</scope>
    <source>
        <strain evidence="2 3">JCM 16921</strain>
    </source>
</reference>
<dbReference type="RefSeq" id="WP_158036194.1">
    <property type="nucleotide sequence ID" value="NZ_BAAAZV010000017.1"/>
</dbReference>